<name>A0A671G5T3_RHIFE</name>
<feature type="compositionally biased region" description="Low complexity" evidence="1">
    <location>
        <begin position="51"/>
        <end position="71"/>
    </location>
</feature>
<feature type="region of interest" description="Disordered" evidence="1">
    <location>
        <begin position="1"/>
        <end position="157"/>
    </location>
</feature>
<dbReference type="AlphaFoldDB" id="A0A671G5T3"/>
<dbReference type="PANTHER" id="PTHR34927">
    <property type="entry name" value="IQ DOMAIN-CONTAINING PROTEIN K"/>
    <property type="match status" value="1"/>
</dbReference>
<accession>A0A671G5T3</accession>
<reference evidence="2" key="1">
    <citation type="submission" date="2025-08" db="UniProtKB">
        <authorList>
            <consortium name="Ensembl"/>
        </authorList>
    </citation>
    <scope>IDENTIFICATION</scope>
</reference>
<dbReference type="PROSITE" id="PS50096">
    <property type="entry name" value="IQ"/>
    <property type="match status" value="1"/>
</dbReference>
<dbReference type="InterPro" id="IPR043408">
    <property type="entry name" value="IQCK"/>
</dbReference>
<organism evidence="2 3">
    <name type="scientific">Rhinolophus ferrumequinum</name>
    <name type="common">Greater horseshoe bat</name>
    <dbReference type="NCBI Taxonomy" id="59479"/>
    <lineage>
        <taxon>Eukaryota</taxon>
        <taxon>Metazoa</taxon>
        <taxon>Chordata</taxon>
        <taxon>Craniata</taxon>
        <taxon>Vertebrata</taxon>
        <taxon>Euteleostomi</taxon>
        <taxon>Mammalia</taxon>
        <taxon>Eutheria</taxon>
        <taxon>Laurasiatheria</taxon>
        <taxon>Chiroptera</taxon>
        <taxon>Yinpterochiroptera</taxon>
        <taxon>Rhinolophoidea</taxon>
        <taxon>Rhinolophidae</taxon>
        <taxon>Rhinolophinae</taxon>
        <taxon>Rhinolophus</taxon>
    </lineage>
</organism>
<evidence type="ECO:0000256" key="1">
    <source>
        <dbReference type="SAM" id="MobiDB-lite"/>
    </source>
</evidence>
<dbReference type="GeneTree" id="ENSGT00390000007907"/>
<dbReference type="Proteomes" id="UP000472240">
    <property type="component" value="Unplaced"/>
</dbReference>
<protein>
    <recommendedName>
        <fullName evidence="4">IQ motif containing K</fullName>
    </recommendedName>
</protein>
<dbReference type="InParanoid" id="A0A671G5T3"/>
<keyword evidence="3" id="KW-1185">Reference proteome</keyword>
<feature type="region of interest" description="Disordered" evidence="1">
    <location>
        <begin position="200"/>
        <end position="234"/>
    </location>
</feature>
<sequence length="470" mass="51552">MGVNAPPRGLAHSGLETLTHLPWAGQGGKTGPGNRPAGLQSVWSAPRHQRPTPAAGSSAGSKGPGSEAGPSKAPSRQSSRTNTGRDYAGGPGPALRGELLEVAASPGASAHSGERAPGSPSADPSQHPVLAMSPRPHSPAGQTSPLPRETPLRRDPEISLQILARPYEFRLLPGRGSAVAMETEAMAAPGLLGGLIAQQEERASSGESSVTPRTPVPTVSPVSPEQPVSPVQVAEPSGKNLWEQICEEYEAELPPFPGYKVQPDAATAVSPLEEIVFHRIKTEHMYSVPHMTTDSPTSCTQVKLETVDPKTCSPRDFLETFIFPVLLPGMVSLLHQADKEKCFERKRTKFIACDFLTEWLYNQNPKRTGAPFTEFFSIPFVKQWLKQHPRPPVPLSLLLTEVEAVLRIQAFWRAYQVRCDSEIQELRQWQKKLREEQHIRQRVKMFWARQEQKVKCRMEEEETVANTPAP</sequence>
<evidence type="ECO:0008006" key="4">
    <source>
        <dbReference type="Google" id="ProtNLM"/>
    </source>
</evidence>
<evidence type="ECO:0000313" key="3">
    <source>
        <dbReference type="Proteomes" id="UP000472240"/>
    </source>
</evidence>
<dbReference type="CDD" id="cd23767">
    <property type="entry name" value="IQCD"/>
    <property type="match status" value="1"/>
</dbReference>
<dbReference type="OMA" id="IVFHRIK"/>
<evidence type="ECO:0000313" key="2">
    <source>
        <dbReference type="Ensembl" id="ENSRFEP00010030167.1"/>
    </source>
</evidence>
<dbReference type="FunCoup" id="A0A671G5T3">
    <property type="interactions" value="535"/>
</dbReference>
<dbReference type="Ensembl" id="ENSRFET00010032726.1">
    <property type="protein sequence ID" value="ENSRFEP00010030167.1"/>
    <property type="gene ID" value="ENSRFEG00010019980.1"/>
</dbReference>
<feature type="compositionally biased region" description="Polar residues" evidence="1">
    <location>
        <begin position="74"/>
        <end position="84"/>
    </location>
</feature>
<reference evidence="2" key="2">
    <citation type="submission" date="2025-09" db="UniProtKB">
        <authorList>
            <consortium name="Ensembl"/>
        </authorList>
    </citation>
    <scope>IDENTIFICATION</scope>
</reference>
<dbReference type="CDD" id="cd22969">
    <property type="entry name" value="DD_IQCK"/>
    <property type="match status" value="1"/>
</dbReference>
<dbReference type="PANTHER" id="PTHR34927:SF1">
    <property type="entry name" value="IQ DOMAIN-CONTAINING PROTEIN K"/>
    <property type="match status" value="1"/>
</dbReference>
<proteinExistence type="predicted"/>
<feature type="compositionally biased region" description="Low complexity" evidence="1">
    <location>
        <begin position="207"/>
        <end position="234"/>
    </location>
</feature>